<dbReference type="AlphaFoldDB" id="A0A484HM61"/>
<evidence type="ECO:0000259" key="8">
    <source>
        <dbReference type="Pfam" id="PF24961"/>
    </source>
</evidence>
<dbReference type="Pfam" id="PF01957">
    <property type="entry name" value="NfeD"/>
    <property type="match status" value="1"/>
</dbReference>
<protein>
    <submittedName>
        <fullName evidence="10">Serine protease</fullName>
    </submittedName>
</protein>
<feature type="transmembrane region" description="Helical" evidence="5">
    <location>
        <begin position="242"/>
        <end position="259"/>
    </location>
</feature>
<accession>A0A484HM61</accession>
<dbReference type="EMBL" id="CAACVI010000052">
    <property type="protein sequence ID" value="VEN75496.1"/>
    <property type="molecule type" value="Genomic_DNA"/>
</dbReference>
<evidence type="ECO:0000256" key="1">
    <source>
        <dbReference type="ARBA" id="ARBA00004141"/>
    </source>
</evidence>
<keyword evidence="6" id="KW-0732">Signal</keyword>
<evidence type="ECO:0000259" key="7">
    <source>
        <dbReference type="Pfam" id="PF01957"/>
    </source>
</evidence>
<evidence type="ECO:0000259" key="9">
    <source>
        <dbReference type="Pfam" id="PF25145"/>
    </source>
</evidence>
<feature type="signal peptide" evidence="6">
    <location>
        <begin position="1"/>
        <end position="18"/>
    </location>
</feature>
<feature type="transmembrane region" description="Helical" evidence="5">
    <location>
        <begin position="311"/>
        <end position="330"/>
    </location>
</feature>
<feature type="transmembrane region" description="Helical" evidence="5">
    <location>
        <begin position="264"/>
        <end position="281"/>
    </location>
</feature>
<evidence type="ECO:0000256" key="3">
    <source>
        <dbReference type="ARBA" id="ARBA00022989"/>
    </source>
</evidence>
<dbReference type="Gene3D" id="2.40.50.140">
    <property type="entry name" value="Nucleic acid-binding proteins"/>
    <property type="match status" value="1"/>
</dbReference>
<dbReference type="PANTHER" id="PTHR33507:SF4">
    <property type="entry name" value="NODULATION COMPETITIVENESS PROTEIN NFED"/>
    <property type="match status" value="1"/>
</dbReference>
<dbReference type="InterPro" id="IPR052165">
    <property type="entry name" value="Membrane_assoc_protease"/>
</dbReference>
<feature type="domain" description="NfeD integral membrane" evidence="8">
    <location>
        <begin position="242"/>
        <end position="359"/>
    </location>
</feature>
<comment type="subcellular location">
    <subcellularLocation>
        <location evidence="1">Membrane</location>
        <topology evidence="1">Multi-pass membrane protein</topology>
    </subcellularLocation>
</comment>
<name>A0A484HM61_9BACT</name>
<dbReference type="InterPro" id="IPR029045">
    <property type="entry name" value="ClpP/crotonase-like_dom_sf"/>
</dbReference>
<dbReference type="Pfam" id="PF25145">
    <property type="entry name" value="NfeD1b_N"/>
    <property type="match status" value="1"/>
</dbReference>
<gene>
    <name evidence="10" type="ORF">EPICR_90095</name>
</gene>
<sequence>MKRHLFLTVFIALMAVMAAEWTLPDFVESREKKIYMIRVSGGVGPGLAHFIQKGLESAAGDNAACVIIELDTPGGLGESMRRIIMDILASPVPVVVYVSPSGARAASAGALITMAADIAAMAPGANIGAAGPVGMGGKEIAETMAKKVINDMVANARSVAEKRGRNADWVEKAIRESVSITETQALENNVIDLIAKDMGDLISRLDGFKTRDKGVLELDGAVKIVFEETLRTRILKIISDPNIAYILMMIGLAGLYLEFSHPGVLFPGVAGAIAIVLALFAFQTLPVNYAGVLLILLAVVFFILEMKIASYGLLSLAGTLCLFLGSIMLFNGDGSAGVRISWQVLGTTLTAVSGFFIVVAWLVFRSQSRKPLTGGTGLVGETGVAAEPITPEGRVMVHGEIWKARSPVEIEKGASARVVSVKGLALEVEPADPETDGA</sequence>
<feature type="domain" description="NfeD1b N-terminal" evidence="9">
    <location>
        <begin position="33"/>
        <end position="197"/>
    </location>
</feature>
<evidence type="ECO:0000256" key="5">
    <source>
        <dbReference type="SAM" id="Phobius"/>
    </source>
</evidence>
<dbReference type="GO" id="GO:0006508">
    <property type="term" value="P:proteolysis"/>
    <property type="evidence" value="ECO:0007669"/>
    <property type="project" value="UniProtKB-KW"/>
</dbReference>
<dbReference type="SUPFAM" id="SSF141322">
    <property type="entry name" value="NfeD domain-like"/>
    <property type="match status" value="1"/>
</dbReference>
<feature type="domain" description="NfeD-like C-terminal" evidence="7">
    <location>
        <begin position="377"/>
        <end position="430"/>
    </location>
</feature>
<feature type="transmembrane region" description="Helical" evidence="5">
    <location>
        <begin position="287"/>
        <end position="304"/>
    </location>
</feature>
<dbReference type="PANTHER" id="PTHR33507">
    <property type="entry name" value="INNER MEMBRANE PROTEIN YBBJ"/>
    <property type="match status" value="1"/>
</dbReference>
<dbReference type="GO" id="GO:0008233">
    <property type="term" value="F:peptidase activity"/>
    <property type="evidence" value="ECO:0007669"/>
    <property type="project" value="UniProtKB-KW"/>
</dbReference>
<keyword evidence="3 5" id="KW-1133">Transmembrane helix</keyword>
<proteinExistence type="predicted"/>
<evidence type="ECO:0000256" key="4">
    <source>
        <dbReference type="ARBA" id="ARBA00023136"/>
    </source>
</evidence>
<evidence type="ECO:0000313" key="10">
    <source>
        <dbReference type="EMBL" id="VEN75496.1"/>
    </source>
</evidence>
<evidence type="ECO:0000256" key="2">
    <source>
        <dbReference type="ARBA" id="ARBA00022692"/>
    </source>
</evidence>
<dbReference type="InterPro" id="IPR056738">
    <property type="entry name" value="NfeD1b_N"/>
</dbReference>
<keyword evidence="2 5" id="KW-0812">Transmembrane</keyword>
<feature type="transmembrane region" description="Helical" evidence="5">
    <location>
        <begin position="342"/>
        <end position="364"/>
    </location>
</feature>
<dbReference type="Gene3D" id="3.90.226.10">
    <property type="entry name" value="2-enoyl-CoA Hydratase, Chain A, domain 1"/>
    <property type="match status" value="1"/>
</dbReference>
<dbReference type="Pfam" id="PF24961">
    <property type="entry name" value="NfeD_membrane"/>
    <property type="match status" value="1"/>
</dbReference>
<dbReference type="InterPro" id="IPR002810">
    <property type="entry name" value="NfeD-like_C"/>
</dbReference>
<dbReference type="GO" id="GO:0016020">
    <property type="term" value="C:membrane"/>
    <property type="evidence" value="ECO:0007669"/>
    <property type="project" value="UniProtKB-SubCell"/>
</dbReference>
<feature type="chain" id="PRO_5019819091" evidence="6">
    <location>
        <begin position="19"/>
        <end position="438"/>
    </location>
</feature>
<keyword evidence="10" id="KW-0378">Hydrolase</keyword>
<keyword evidence="10" id="KW-0645">Protease</keyword>
<dbReference type="CDD" id="cd07020">
    <property type="entry name" value="Clp_protease_NfeD_1"/>
    <property type="match status" value="1"/>
</dbReference>
<dbReference type="InterPro" id="IPR056739">
    <property type="entry name" value="NfeD_membrane"/>
</dbReference>
<evidence type="ECO:0000256" key="6">
    <source>
        <dbReference type="SAM" id="SignalP"/>
    </source>
</evidence>
<reference evidence="10" key="1">
    <citation type="submission" date="2019-01" db="EMBL/GenBank/DDBJ databases">
        <authorList>
            <consortium name="Genoscope - CEA"/>
            <person name="William W."/>
        </authorList>
    </citation>
    <scope>NUCLEOTIDE SEQUENCE</scope>
    <source>
        <strain evidence="10">CR-1</strain>
    </source>
</reference>
<organism evidence="10">
    <name type="scientific">uncultured Desulfobacteraceae bacterium</name>
    <dbReference type="NCBI Taxonomy" id="218296"/>
    <lineage>
        <taxon>Bacteria</taxon>
        <taxon>Pseudomonadati</taxon>
        <taxon>Thermodesulfobacteriota</taxon>
        <taxon>Desulfobacteria</taxon>
        <taxon>Desulfobacterales</taxon>
        <taxon>Desulfobacteraceae</taxon>
        <taxon>environmental samples</taxon>
    </lineage>
</organism>
<keyword evidence="4 5" id="KW-0472">Membrane</keyword>
<dbReference type="SUPFAM" id="SSF52096">
    <property type="entry name" value="ClpP/crotonase"/>
    <property type="match status" value="1"/>
</dbReference>
<dbReference type="InterPro" id="IPR012340">
    <property type="entry name" value="NA-bd_OB-fold"/>
</dbReference>